<protein>
    <submittedName>
        <fullName evidence="1">Uncharacterized protein</fullName>
    </submittedName>
</protein>
<comment type="caution">
    <text evidence="1">The sequence shown here is derived from an EMBL/GenBank/DDBJ whole genome shotgun (WGS) entry which is preliminary data.</text>
</comment>
<organism evidence="1">
    <name type="scientific">bioreactor metagenome</name>
    <dbReference type="NCBI Taxonomy" id="1076179"/>
    <lineage>
        <taxon>unclassified sequences</taxon>
        <taxon>metagenomes</taxon>
        <taxon>ecological metagenomes</taxon>
    </lineage>
</organism>
<reference evidence="1" key="1">
    <citation type="submission" date="2019-08" db="EMBL/GenBank/DDBJ databases">
        <authorList>
            <person name="Kucharzyk K."/>
            <person name="Murdoch R.W."/>
            <person name="Higgins S."/>
            <person name="Loffler F."/>
        </authorList>
    </citation>
    <scope>NUCLEOTIDE SEQUENCE</scope>
</reference>
<dbReference type="AlphaFoldDB" id="A0A645BTB5"/>
<proteinExistence type="predicted"/>
<gene>
    <name evidence="1" type="ORF">SDC9_111936</name>
</gene>
<sequence>MAKELIPNPLDIRPRTLRDAGDEVHTRVGALNRRRAMPKTVPRLRRRRNPCRSAEVNVNISVLLLTRANRRSLNIVAPAENRRTLQKSRLSRGCRREPADQVGALHERREFFHIDPRKRKHRKPGLFLEVKAVSGGAGELRHHFSGTAELEISVYVEDTVGVLIHLRPFLLEPDDLRDAVLAHDRRPGEQGKEPLAADFLHNALRLFLRAPIHPGDIGIEHRAVLCHGNHALRLRGEDDSGNALRRDIVIRQHTPAGFTNRFPIVRGVLLNPSGVGIIGWIRRARCCANAAVESYQHGLVRAGADIVGKDIAFHPTASRCSWSFLYLSVPRYLQHGRIRFQSDSMRPQSPRRYPQARYRACCRRGSRCRLPYTPRPSAPLHPYGGSSSLCF</sequence>
<accession>A0A645BTB5</accession>
<evidence type="ECO:0000313" key="1">
    <source>
        <dbReference type="EMBL" id="MPM65044.1"/>
    </source>
</evidence>
<name>A0A645BTB5_9ZZZZ</name>
<dbReference type="EMBL" id="VSSQ01020299">
    <property type="protein sequence ID" value="MPM65044.1"/>
    <property type="molecule type" value="Genomic_DNA"/>
</dbReference>